<dbReference type="Pfam" id="PF02221">
    <property type="entry name" value="E1_DerP2_DerF2"/>
    <property type="match status" value="1"/>
</dbReference>
<evidence type="ECO:0000313" key="7">
    <source>
        <dbReference type="Proteomes" id="UP001233999"/>
    </source>
</evidence>
<comment type="caution">
    <text evidence="6">The sequence shown here is derived from an EMBL/GenBank/DDBJ whole genome shotgun (WGS) entry which is preliminary data.</text>
</comment>
<evidence type="ECO:0000259" key="5">
    <source>
        <dbReference type="SMART" id="SM00737"/>
    </source>
</evidence>
<keyword evidence="7" id="KW-1185">Reference proteome</keyword>
<evidence type="ECO:0000256" key="3">
    <source>
        <dbReference type="ARBA" id="ARBA00022525"/>
    </source>
</evidence>
<keyword evidence="4" id="KW-0732">Signal</keyword>
<dbReference type="FunFam" id="2.60.40.770:FF:000001">
    <property type="entry name" value="NPC intracellular cholesterol transporter 2"/>
    <property type="match status" value="1"/>
</dbReference>
<dbReference type="PANTHER" id="PTHR11306">
    <property type="entry name" value="NIEMANN PICK TYPE C2 PROTEIN NPC2-RELATED"/>
    <property type="match status" value="1"/>
</dbReference>
<proteinExistence type="inferred from homology"/>
<comment type="subcellular location">
    <subcellularLocation>
        <location evidence="1">Secreted</location>
    </subcellularLocation>
</comment>
<dbReference type="InterPro" id="IPR039670">
    <property type="entry name" value="NPC2-like"/>
</dbReference>
<dbReference type="GO" id="GO:0032934">
    <property type="term" value="F:sterol binding"/>
    <property type="evidence" value="ECO:0007669"/>
    <property type="project" value="InterPro"/>
</dbReference>
<dbReference type="GO" id="GO:0015918">
    <property type="term" value="P:sterol transport"/>
    <property type="evidence" value="ECO:0007669"/>
    <property type="project" value="InterPro"/>
</dbReference>
<dbReference type="SUPFAM" id="SSF81296">
    <property type="entry name" value="E set domains"/>
    <property type="match status" value="1"/>
</dbReference>
<name>A0AAD7ZTH9_DIPPU</name>
<protein>
    <recommendedName>
        <fullName evidence="5">MD-2-related lipid-recognition domain-containing protein</fullName>
    </recommendedName>
</protein>
<sequence>MIAILLSAALLVSSTLATTFQKCDKGAEPLAVRVRGCDEPPCQLAHGDHVHAEVDFRVDHEVSHMTPKAVASVSGVNVNYPLAEKEACNSLINSKCPLKSGDVATYLLELPISSAIPSVEGVTVFLNLTDADSGDILSCFGVKLR</sequence>
<dbReference type="InterPro" id="IPR003172">
    <property type="entry name" value="ML_dom"/>
</dbReference>
<reference evidence="6" key="1">
    <citation type="journal article" date="2023" name="IScience">
        <title>Live-bearing cockroach genome reveals convergent evolutionary mechanisms linked to viviparity in insects and beyond.</title>
        <authorList>
            <person name="Fouks B."/>
            <person name="Harrison M.C."/>
            <person name="Mikhailova A.A."/>
            <person name="Marchal E."/>
            <person name="English S."/>
            <person name="Carruthers M."/>
            <person name="Jennings E.C."/>
            <person name="Chiamaka E.L."/>
            <person name="Frigard R.A."/>
            <person name="Pippel M."/>
            <person name="Attardo G.M."/>
            <person name="Benoit J.B."/>
            <person name="Bornberg-Bauer E."/>
            <person name="Tobe S.S."/>
        </authorList>
    </citation>
    <scope>NUCLEOTIDE SEQUENCE</scope>
    <source>
        <strain evidence="6">Stay&amp;Tobe</strain>
    </source>
</reference>
<gene>
    <name evidence="6" type="ORF">L9F63_019990</name>
</gene>
<feature type="domain" description="MD-2-related lipid-recognition" evidence="5">
    <location>
        <begin position="20"/>
        <end position="144"/>
    </location>
</feature>
<comment type="similarity">
    <text evidence="2">Belongs to the NPC2 family.</text>
</comment>
<dbReference type="AlphaFoldDB" id="A0AAD7ZTH9"/>
<evidence type="ECO:0000256" key="4">
    <source>
        <dbReference type="SAM" id="SignalP"/>
    </source>
</evidence>
<evidence type="ECO:0000256" key="1">
    <source>
        <dbReference type="ARBA" id="ARBA00004613"/>
    </source>
</evidence>
<dbReference type="PANTHER" id="PTHR11306:SF68">
    <property type="entry name" value="NPC INTRACELLULAR CHOLESTEROL TRANSPORTER 2"/>
    <property type="match status" value="1"/>
</dbReference>
<feature type="chain" id="PRO_5042003300" description="MD-2-related lipid-recognition domain-containing protein" evidence="4">
    <location>
        <begin position="18"/>
        <end position="145"/>
    </location>
</feature>
<dbReference type="GO" id="GO:0005576">
    <property type="term" value="C:extracellular region"/>
    <property type="evidence" value="ECO:0007669"/>
    <property type="project" value="UniProtKB-SubCell"/>
</dbReference>
<feature type="signal peptide" evidence="4">
    <location>
        <begin position="1"/>
        <end position="17"/>
    </location>
</feature>
<evidence type="ECO:0000256" key="2">
    <source>
        <dbReference type="ARBA" id="ARBA00006370"/>
    </source>
</evidence>
<accession>A0AAD7ZTH9</accession>
<dbReference type="InterPro" id="IPR014756">
    <property type="entry name" value="Ig_E-set"/>
</dbReference>
<dbReference type="Gene3D" id="2.60.40.770">
    <property type="match status" value="1"/>
</dbReference>
<reference evidence="6" key="2">
    <citation type="submission" date="2023-05" db="EMBL/GenBank/DDBJ databases">
        <authorList>
            <person name="Fouks B."/>
        </authorList>
    </citation>
    <scope>NUCLEOTIDE SEQUENCE</scope>
    <source>
        <strain evidence="6">Stay&amp;Tobe</strain>
        <tissue evidence="6">Testes</tissue>
    </source>
</reference>
<dbReference type="Proteomes" id="UP001233999">
    <property type="component" value="Unassembled WGS sequence"/>
</dbReference>
<dbReference type="SMART" id="SM00737">
    <property type="entry name" value="ML"/>
    <property type="match status" value="1"/>
</dbReference>
<feature type="non-terminal residue" evidence="6">
    <location>
        <position position="145"/>
    </location>
</feature>
<dbReference type="EMBL" id="JASPKZ010007169">
    <property type="protein sequence ID" value="KAJ9586368.1"/>
    <property type="molecule type" value="Genomic_DNA"/>
</dbReference>
<evidence type="ECO:0000313" key="6">
    <source>
        <dbReference type="EMBL" id="KAJ9586368.1"/>
    </source>
</evidence>
<organism evidence="6 7">
    <name type="scientific">Diploptera punctata</name>
    <name type="common">Pacific beetle cockroach</name>
    <dbReference type="NCBI Taxonomy" id="6984"/>
    <lineage>
        <taxon>Eukaryota</taxon>
        <taxon>Metazoa</taxon>
        <taxon>Ecdysozoa</taxon>
        <taxon>Arthropoda</taxon>
        <taxon>Hexapoda</taxon>
        <taxon>Insecta</taxon>
        <taxon>Pterygota</taxon>
        <taxon>Neoptera</taxon>
        <taxon>Polyneoptera</taxon>
        <taxon>Dictyoptera</taxon>
        <taxon>Blattodea</taxon>
        <taxon>Blaberoidea</taxon>
        <taxon>Blaberidae</taxon>
        <taxon>Diplopterinae</taxon>
        <taxon>Diploptera</taxon>
    </lineage>
</organism>
<keyword evidence="3" id="KW-0964">Secreted</keyword>